<feature type="transmembrane region" description="Helical" evidence="1">
    <location>
        <begin position="36"/>
        <end position="58"/>
    </location>
</feature>
<accession>A0AAU8LZW2</accession>
<dbReference type="Gene3D" id="1.10.3730.20">
    <property type="match status" value="1"/>
</dbReference>
<dbReference type="EMBL" id="CP159373">
    <property type="protein sequence ID" value="XCN74803.1"/>
    <property type="molecule type" value="Genomic_DNA"/>
</dbReference>
<organism evidence="3">
    <name type="scientific">Candidatus Electrothrix aestuarii</name>
    <dbReference type="NCBI Taxonomy" id="3062594"/>
    <lineage>
        <taxon>Bacteria</taxon>
        <taxon>Pseudomonadati</taxon>
        <taxon>Thermodesulfobacteriota</taxon>
        <taxon>Desulfobulbia</taxon>
        <taxon>Desulfobulbales</taxon>
        <taxon>Desulfobulbaceae</taxon>
        <taxon>Candidatus Electrothrix</taxon>
    </lineage>
</organism>
<evidence type="ECO:0000256" key="1">
    <source>
        <dbReference type="SAM" id="Phobius"/>
    </source>
</evidence>
<protein>
    <submittedName>
        <fullName evidence="3">EamA family transporter</fullName>
    </submittedName>
</protein>
<proteinExistence type="predicted"/>
<reference evidence="3" key="1">
    <citation type="journal article" date="2024" name="Syst. Appl. Microbiol.">
        <title>First single-strain enrichments of Electrothrix cable bacteria, description of E. aestuarii sp. nov. and E. rattekaaiensis sp. nov., and proposal of a cable bacteria taxonomy following the rules of the SeqCode.</title>
        <authorList>
            <person name="Plum-Jensen L.E."/>
            <person name="Schramm A."/>
            <person name="Marshall I.P.G."/>
        </authorList>
    </citation>
    <scope>NUCLEOTIDE SEQUENCE</scope>
    <source>
        <strain evidence="3">Rat1</strain>
    </source>
</reference>
<dbReference type="Pfam" id="PF00892">
    <property type="entry name" value="EamA"/>
    <property type="match status" value="1"/>
</dbReference>
<feature type="transmembrane region" description="Helical" evidence="1">
    <location>
        <begin position="70"/>
        <end position="87"/>
    </location>
</feature>
<evidence type="ECO:0000259" key="2">
    <source>
        <dbReference type="Pfam" id="PF00892"/>
    </source>
</evidence>
<feature type="domain" description="EamA" evidence="2">
    <location>
        <begin position="8"/>
        <end position="110"/>
    </location>
</feature>
<dbReference type="SUPFAM" id="SSF103481">
    <property type="entry name" value="Multidrug resistance efflux transporter EmrE"/>
    <property type="match status" value="1"/>
</dbReference>
<name>A0AAU8LZW2_9BACT</name>
<dbReference type="KEGG" id="eaj:Q3M24_08695"/>
<dbReference type="GO" id="GO:0016020">
    <property type="term" value="C:membrane"/>
    <property type="evidence" value="ECO:0007669"/>
    <property type="project" value="InterPro"/>
</dbReference>
<reference evidence="3" key="2">
    <citation type="submission" date="2024-06" db="EMBL/GenBank/DDBJ databases">
        <authorList>
            <person name="Plum-Jensen L.E."/>
            <person name="Schramm A."/>
            <person name="Marshall I.P.G."/>
        </authorList>
    </citation>
    <scope>NUCLEOTIDE SEQUENCE</scope>
    <source>
        <strain evidence="3">Rat1</strain>
    </source>
</reference>
<dbReference type="InterPro" id="IPR000620">
    <property type="entry name" value="EamA_dom"/>
</dbReference>
<keyword evidence="1" id="KW-1133">Transmembrane helix</keyword>
<sequence>MSPLKKYLILFAPVIFSTVAQLLLKQAVLKEWKSTAWLLTMGSSVVVYGLALALYSVALRYFPVSLASPVNTIACMLLVILGGTFFWNEPFGVRQALGTLLGVLSMLLILS</sequence>
<gene>
    <name evidence="3" type="ORF">Q3M24_08695</name>
</gene>
<dbReference type="AlphaFoldDB" id="A0AAU8LZW2"/>
<keyword evidence="1" id="KW-0812">Transmembrane</keyword>
<dbReference type="InterPro" id="IPR037185">
    <property type="entry name" value="EmrE-like"/>
</dbReference>
<feature type="transmembrane region" description="Helical" evidence="1">
    <location>
        <begin position="7"/>
        <end position="24"/>
    </location>
</feature>
<evidence type="ECO:0000313" key="3">
    <source>
        <dbReference type="EMBL" id="XCN74803.1"/>
    </source>
</evidence>
<keyword evidence="1" id="KW-0472">Membrane</keyword>
<feature type="transmembrane region" description="Helical" evidence="1">
    <location>
        <begin position="93"/>
        <end position="110"/>
    </location>
</feature>